<name>A0A329SC85_9STRA</name>
<comment type="caution">
    <text evidence="1">The sequence shown here is derived from an EMBL/GenBank/DDBJ whole genome shotgun (WGS) entry which is preliminary data.</text>
</comment>
<proteinExistence type="predicted"/>
<keyword evidence="2" id="KW-1185">Reference proteome</keyword>
<dbReference type="AlphaFoldDB" id="A0A329SC85"/>
<dbReference type="Proteomes" id="UP000251314">
    <property type="component" value="Unassembled WGS sequence"/>
</dbReference>
<protein>
    <submittedName>
        <fullName evidence="1">Uncharacterized protein</fullName>
    </submittedName>
</protein>
<sequence length="41" mass="4305">MFAFVSRADNTLVGQVSAEAWDVNAATATATAAKKDFIVES</sequence>
<evidence type="ECO:0000313" key="1">
    <source>
        <dbReference type="EMBL" id="RAW34270.1"/>
    </source>
</evidence>
<gene>
    <name evidence="1" type="ORF">PC110_g9418</name>
</gene>
<evidence type="ECO:0000313" key="2">
    <source>
        <dbReference type="Proteomes" id="UP000251314"/>
    </source>
</evidence>
<dbReference type="EMBL" id="MJFZ01000207">
    <property type="protein sequence ID" value="RAW34270.1"/>
    <property type="molecule type" value="Genomic_DNA"/>
</dbReference>
<reference evidence="1 2" key="1">
    <citation type="submission" date="2018-01" db="EMBL/GenBank/DDBJ databases">
        <title>Draft genome of the strawberry crown rot pathogen Phytophthora cactorum.</title>
        <authorList>
            <person name="Armitage A.D."/>
            <person name="Lysoe E."/>
            <person name="Nellist C.F."/>
            <person name="Harrison R.J."/>
            <person name="Brurberg M.B."/>
        </authorList>
    </citation>
    <scope>NUCLEOTIDE SEQUENCE [LARGE SCALE GENOMIC DNA]</scope>
    <source>
        <strain evidence="1 2">10300</strain>
    </source>
</reference>
<organism evidence="1 2">
    <name type="scientific">Phytophthora cactorum</name>
    <dbReference type="NCBI Taxonomy" id="29920"/>
    <lineage>
        <taxon>Eukaryota</taxon>
        <taxon>Sar</taxon>
        <taxon>Stramenopiles</taxon>
        <taxon>Oomycota</taxon>
        <taxon>Peronosporomycetes</taxon>
        <taxon>Peronosporales</taxon>
        <taxon>Peronosporaceae</taxon>
        <taxon>Phytophthora</taxon>
    </lineage>
</organism>
<dbReference type="VEuPathDB" id="FungiDB:PC110_g9418"/>
<accession>A0A329SC85</accession>